<evidence type="ECO:0000313" key="4">
    <source>
        <dbReference type="Proteomes" id="UP001153712"/>
    </source>
</evidence>
<gene>
    <name evidence="3" type="ORF">PHYEVI_LOCUS5476</name>
</gene>
<dbReference type="OrthoDB" id="191139at2759"/>
<dbReference type="PRINTS" id="PR00081">
    <property type="entry name" value="GDHRDH"/>
</dbReference>
<keyword evidence="4" id="KW-1185">Reference proteome</keyword>
<keyword evidence="1" id="KW-0560">Oxidoreductase</keyword>
<protein>
    <submittedName>
        <fullName evidence="3">Uncharacterized protein</fullName>
    </submittedName>
</protein>
<comment type="similarity">
    <text evidence="2">Belongs to the short-chain dehydrogenases/reductases (SDR) family.</text>
</comment>
<sequence length="311" mass="34642">MGSILTTYANSNARLNGKTAVITGGNGGIGKVTAKDFFERGARVIIACRNLSKGQEAVDDIKSQCKDKKNLGELQIVELDLSSLKSVRKCAKELLDTEGQINLLINNAGIMMLPELTKSEDGYEMQFATNHLGHFLLTMLLMPKIMQSTPARIVNVSSLMHHFACSLDMDDLNFEKSKYGPTAAYNRSKLSNVLFSKELARQLEEHNVQGINVYSLHPGAINSNLQQHVSGVFMDFSKKFFFKSVEQGAQTTIYCATHENCADETGRYYAECKPTWSSKTSNDLELAKNLWKTSLKMCGLQEDYNPFESHL</sequence>
<organism evidence="3 4">
    <name type="scientific">Phyllotreta striolata</name>
    <name type="common">Striped flea beetle</name>
    <name type="synonym">Crioceris striolata</name>
    <dbReference type="NCBI Taxonomy" id="444603"/>
    <lineage>
        <taxon>Eukaryota</taxon>
        <taxon>Metazoa</taxon>
        <taxon>Ecdysozoa</taxon>
        <taxon>Arthropoda</taxon>
        <taxon>Hexapoda</taxon>
        <taxon>Insecta</taxon>
        <taxon>Pterygota</taxon>
        <taxon>Neoptera</taxon>
        <taxon>Endopterygota</taxon>
        <taxon>Coleoptera</taxon>
        <taxon>Polyphaga</taxon>
        <taxon>Cucujiformia</taxon>
        <taxon>Chrysomeloidea</taxon>
        <taxon>Chrysomelidae</taxon>
        <taxon>Galerucinae</taxon>
        <taxon>Alticini</taxon>
        <taxon>Phyllotreta</taxon>
    </lineage>
</organism>
<evidence type="ECO:0000256" key="2">
    <source>
        <dbReference type="RuleBase" id="RU000363"/>
    </source>
</evidence>
<dbReference type="PANTHER" id="PTHR43157">
    <property type="entry name" value="PHOSPHATIDYLINOSITOL-GLYCAN BIOSYNTHESIS CLASS F PROTEIN-RELATED"/>
    <property type="match status" value="1"/>
</dbReference>
<accession>A0A9N9TRQ0</accession>
<proteinExistence type="inferred from homology"/>
<name>A0A9N9TRQ0_PHYSR</name>
<dbReference type="PRINTS" id="PR00080">
    <property type="entry name" value="SDRFAMILY"/>
</dbReference>
<dbReference type="SUPFAM" id="SSF51735">
    <property type="entry name" value="NAD(P)-binding Rossmann-fold domains"/>
    <property type="match status" value="1"/>
</dbReference>
<dbReference type="GO" id="GO:0016491">
    <property type="term" value="F:oxidoreductase activity"/>
    <property type="evidence" value="ECO:0007669"/>
    <property type="project" value="UniProtKB-KW"/>
</dbReference>
<dbReference type="Pfam" id="PF00106">
    <property type="entry name" value="adh_short"/>
    <property type="match status" value="1"/>
</dbReference>
<dbReference type="CDD" id="cd05327">
    <property type="entry name" value="retinol-DH_like_SDR_c_like"/>
    <property type="match status" value="1"/>
</dbReference>
<dbReference type="InterPro" id="IPR036291">
    <property type="entry name" value="NAD(P)-bd_dom_sf"/>
</dbReference>
<dbReference type="Proteomes" id="UP001153712">
    <property type="component" value="Chromosome 2"/>
</dbReference>
<dbReference type="EMBL" id="OU900095">
    <property type="protein sequence ID" value="CAG9859100.1"/>
    <property type="molecule type" value="Genomic_DNA"/>
</dbReference>
<dbReference type="AlphaFoldDB" id="A0A9N9TRQ0"/>
<evidence type="ECO:0000256" key="1">
    <source>
        <dbReference type="ARBA" id="ARBA00023002"/>
    </source>
</evidence>
<dbReference type="Gene3D" id="3.40.50.720">
    <property type="entry name" value="NAD(P)-binding Rossmann-like Domain"/>
    <property type="match status" value="1"/>
</dbReference>
<dbReference type="InterPro" id="IPR002347">
    <property type="entry name" value="SDR_fam"/>
</dbReference>
<reference evidence="3" key="1">
    <citation type="submission" date="2022-01" db="EMBL/GenBank/DDBJ databases">
        <authorList>
            <person name="King R."/>
        </authorList>
    </citation>
    <scope>NUCLEOTIDE SEQUENCE</scope>
</reference>
<dbReference type="PANTHER" id="PTHR43157:SF73">
    <property type="entry name" value="WW DOMAIN-CONTAINING OXIDOREDUCTASE-LIKE PROTEIN"/>
    <property type="match status" value="1"/>
</dbReference>
<evidence type="ECO:0000313" key="3">
    <source>
        <dbReference type="EMBL" id="CAG9859100.1"/>
    </source>
</evidence>